<sequence>MADKVVKHHERTLHRGRPAISDWLSWRSFQVVNFVFSLDEKSSKRRQQKHKIFCFERGTSFLLVKLSVGSPAALAFSRPGFTTEMAAKVCRSVLLLSRSSGAVASSAFPAFGVSSQRQHQNTRTEALSISLGSHQTVRRAHGLRTGARSALFCHPSATLTAQ</sequence>
<organism evidence="1 2">
    <name type="scientific">Cirrhinus molitorella</name>
    <name type="common">mud carp</name>
    <dbReference type="NCBI Taxonomy" id="172907"/>
    <lineage>
        <taxon>Eukaryota</taxon>
        <taxon>Metazoa</taxon>
        <taxon>Chordata</taxon>
        <taxon>Craniata</taxon>
        <taxon>Vertebrata</taxon>
        <taxon>Euteleostomi</taxon>
        <taxon>Actinopterygii</taxon>
        <taxon>Neopterygii</taxon>
        <taxon>Teleostei</taxon>
        <taxon>Ostariophysi</taxon>
        <taxon>Cypriniformes</taxon>
        <taxon>Cyprinidae</taxon>
        <taxon>Labeoninae</taxon>
        <taxon>Labeonini</taxon>
        <taxon>Cirrhinus</taxon>
    </lineage>
</organism>
<evidence type="ECO:0000313" key="1">
    <source>
        <dbReference type="EMBL" id="KAL1263420.1"/>
    </source>
</evidence>
<dbReference type="Proteomes" id="UP001558613">
    <property type="component" value="Unassembled WGS sequence"/>
</dbReference>
<gene>
    <name evidence="1" type="ORF">QQF64_006159</name>
</gene>
<feature type="non-terminal residue" evidence="1">
    <location>
        <position position="162"/>
    </location>
</feature>
<name>A0ABR3MEA9_9TELE</name>
<proteinExistence type="predicted"/>
<protein>
    <submittedName>
        <fullName evidence="1">Uncharacterized protein</fullName>
    </submittedName>
</protein>
<keyword evidence="2" id="KW-1185">Reference proteome</keyword>
<evidence type="ECO:0000313" key="2">
    <source>
        <dbReference type="Proteomes" id="UP001558613"/>
    </source>
</evidence>
<reference evidence="1 2" key="1">
    <citation type="submission" date="2023-09" db="EMBL/GenBank/DDBJ databases">
        <authorList>
            <person name="Wang M."/>
        </authorList>
    </citation>
    <scope>NUCLEOTIDE SEQUENCE [LARGE SCALE GENOMIC DNA]</scope>
    <source>
        <strain evidence="1">GT-2023</strain>
        <tissue evidence="1">Liver</tissue>
    </source>
</reference>
<comment type="caution">
    <text evidence="1">The sequence shown here is derived from an EMBL/GenBank/DDBJ whole genome shotgun (WGS) entry which is preliminary data.</text>
</comment>
<dbReference type="EMBL" id="JAYMGO010000013">
    <property type="protein sequence ID" value="KAL1263420.1"/>
    <property type="molecule type" value="Genomic_DNA"/>
</dbReference>
<accession>A0ABR3MEA9</accession>